<dbReference type="AlphaFoldDB" id="A0A5B7J1S4"/>
<protein>
    <submittedName>
        <fullName evidence="2">Uncharacterized protein</fullName>
    </submittedName>
</protein>
<dbReference type="EMBL" id="VSRR010076013">
    <property type="protein sequence ID" value="MPC87916.1"/>
    <property type="molecule type" value="Genomic_DNA"/>
</dbReference>
<keyword evidence="3" id="KW-1185">Reference proteome</keyword>
<name>A0A5B7J1S4_PORTR</name>
<evidence type="ECO:0000256" key="1">
    <source>
        <dbReference type="SAM" id="MobiDB-lite"/>
    </source>
</evidence>
<comment type="caution">
    <text evidence="2">The sequence shown here is derived from an EMBL/GenBank/DDBJ whole genome shotgun (WGS) entry which is preliminary data.</text>
</comment>
<proteinExistence type="predicted"/>
<feature type="region of interest" description="Disordered" evidence="1">
    <location>
        <begin position="47"/>
        <end position="70"/>
    </location>
</feature>
<organism evidence="2 3">
    <name type="scientific">Portunus trituberculatus</name>
    <name type="common">Swimming crab</name>
    <name type="synonym">Neptunus trituberculatus</name>
    <dbReference type="NCBI Taxonomy" id="210409"/>
    <lineage>
        <taxon>Eukaryota</taxon>
        <taxon>Metazoa</taxon>
        <taxon>Ecdysozoa</taxon>
        <taxon>Arthropoda</taxon>
        <taxon>Crustacea</taxon>
        <taxon>Multicrustacea</taxon>
        <taxon>Malacostraca</taxon>
        <taxon>Eumalacostraca</taxon>
        <taxon>Eucarida</taxon>
        <taxon>Decapoda</taxon>
        <taxon>Pleocyemata</taxon>
        <taxon>Brachyura</taxon>
        <taxon>Eubrachyura</taxon>
        <taxon>Portunoidea</taxon>
        <taxon>Portunidae</taxon>
        <taxon>Portuninae</taxon>
        <taxon>Portunus</taxon>
    </lineage>
</organism>
<evidence type="ECO:0000313" key="3">
    <source>
        <dbReference type="Proteomes" id="UP000324222"/>
    </source>
</evidence>
<evidence type="ECO:0000313" key="2">
    <source>
        <dbReference type="EMBL" id="MPC87916.1"/>
    </source>
</evidence>
<gene>
    <name evidence="2" type="ORF">E2C01_082796</name>
</gene>
<sequence>MNSRIRRKRTRVASVDRPRLDLGINEVVDTCGLSEHHHHCSLESEYRQRNNMNTRSKKVNQSETVPEMYT</sequence>
<dbReference type="Proteomes" id="UP000324222">
    <property type="component" value="Unassembled WGS sequence"/>
</dbReference>
<reference evidence="2 3" key="1">
    <citation type="submission" date="2019-05" db="EMBL/GenBank/DDBJ databases">
        <title>Another draft genome of Portunus trituberculatus and its Hox gene families provides insights of decapod evolution.</title>
        <authorList>
            <person name="Jeong J.-H."/>
            <person name="Song I."/>
            <person name="Kim S."/>
            <person name="Choi T."/>
            <person name="Kim D."/>
            <person name="Ryu S."/>
            <person name="Kim W."/>
        </authorList>
    </citation>
    <scope>NUCLEOTIDE SEQUENCE [LARGE SCALE GENOMIC DNA]</scope>
    <source>
        <tissue evidence="2">Muscle</tissue>
    </source>
</reference>
<accession>A0A5B7J1S4</accession>
<feature type="compositionally biased region" description="Polar residues" evidence="1">
    <location>
        <begin position="49"/>
        <end position="64"/>
    </location>
</feature>